<accession>A0A914XI25</accession>
<evidence type="ECO:0000313" key="2">
    <source>
        <dbReference type="Proteomes" id="UP000887566"/>
    </source>
</evidence>
<proteinExistence type="predicted"/>
<sequence length="98" mass="11073">MVSMRCKSGLTMLAVVCLLLAVTVRAQPVATDDADVMAEYSPDALSREGRAASGMKWMRFGKRAQQVKWMRFGKRAQNVKWMRFGKRDGDSQIDSEQQ</sequence>
<feature type="signal peptide" evidence="1">
    <location>
        <begin position="1"/>
        <end position="26"/>
    </location>
</feature>
<feature type="chain" id="PRO_5037021540" evidence="1">
    <location>
        <begin position="27"/>
        <end position="98"/>
    </location>
</feature>
<protein>
    <submittedName>
        <fullName evidence="3">Uncharacterized protein</fullName>
    </submittedName>
</protein>
<keyword evidence="2" id="KW-1185">Reference proteome</keyword>
<name>A0A914XI25_9BILA</name>
<dbReference type="AlphaFoldDB" id="A0A914XI25"/>
<evidence type="ECO:0000256" key="1">
    <source>
        <dbReference type="SAM" id="SignalP"/>
    </source>
</evidence>
<dbReference type="Proteomes" id="UP000887566">
    <property type="component" value="Unplaced"/>
</dbReference>
<keyword evidence="1" id="KW-0732">Signal</keyword>
<organism evidence="2 3">
    <name type="scientific">Plectus sambesii</name>
    <dbReference type="NCBI Taxonomy" id="2011161"/>
    <lineage>
        <taxon>Eukaryota</taxon>
        <taxon>Metazoa</taxon>
        <taxon>Ecdysozoa</taxon>
        <taxon>Nematoda</taxon>
        <taxon>Chromadorea</taxon>
        <taxon>Plectida</taxon>
        <taxon>Plectina</taxon>
        <taxon>Plectoidea</taxon>
        <taxon>Plectidae</taxon>
        <taxon>Plectus</taxon>
    </lineage>
</organism>
<reference evidence="3" key="1">
    <citation type="submission" date="2022-11" db="UniProtKB">
        <authorList>
            <consortium name="WormBaseParasite"/>
        </authorList>
    </citation>
    <scope>IDENTIFICATION</scope>
</reference>
<dbReference type="WBParaSite" id="PSAMB.scaffold844size40337.g9100.t1">
    <property type="protein sequence ID" value="PSAMB.scaffold844size40337.g9100.t1"/>
    <property type="gene ID" value="PSAMB.scaffold844size40337.g9100"/>
</dbReference>
<evidence type="ECO:0000313" key="3">
    <source>
        <dbReference type="WBParaSite" id="PSAMB.scaffold844size40337.g9100.t1"/>
    </source>
</evidence>